<feature type="region of interest" description="Disordered" evidence="6">
    <location>
        <begin position="1"/>
        <end position="22"/>
    </location>
</feature>
<name>A0A6P2BSP8_9ACTN</name>
<dbReference type="SUPFAM" id="SSF46689">
    <property type="entry name" value="Homeodomain-like"/>
    <property type="match status" value="1"/>
</dbReference>
<evidence type="ECO:0000313" key="9">
    <source>
        <dbReference type="Proteomes" id="UP000460272"/>
    </source>
</evidence>
<dbReference type="OrthoDB" id="9814200at2"/>
<dbReference type="PROSITE" id="PS50977">
    <property type="entry name" value="HTH_TETR_2"/>
    <property type="match status" value="1"/>
</dbReference>
<accession>A0A6P2BSP8</accession>
<evidence type="ECO:0000313" key="8">
    <source>
        <dbReference type="EMBL" id="TVZ02129.1"/>
    </source>
</evidence>
<dbReference type="InterPro" id="IPR041490">
    <property type="entry name" value="KstR2_TetR_C"/>
</dbReference>
<dbReference type="GO" id="GO:0003700">
    <property type="term" value="F:DNA-binding transcription factor activity"/>
    <property type="evidence" value="ECO:0007669"/>
    <property type="project" value="TreeGrafter"/>
</dbReference>
<keyword evidence="3 5" id="KW-0238">DNA-binding</keyword>
<dbReference type="PANTHER" id="PTHR30055:SF175">
    <property type="entry name" value="HTH-TYPE TRANSCRIPTIONAL REPRESSOR KSTR2"/>
    <property type="match status" value="1"/>
</dbReference>
<evidence type="ECO:0000256" key="6">
    <source>
        <dbReference type="SAM" id="MobiDB-lite"/>
    </source>
</evidence>
<evidence type="ECO:0000256" key="3">
    <source>
        <dbReference type="ARBA" id="ARBA00023125"/>
    </source>
</evidence>
<reference evidence="8 9" key="1">
    <citation type="submission" date="2018-11" db="EMBL/GenBank/DDBJ databases">
        <title>Trebonia kvetii gen.nov., sp.nov., a novel acidophilic actinobacterium, and proposal of the new actinobacterial family Treboniaceae fam. nov.</title>
        <authorList>
            <person name="Rapoport D."/>
            <person name="Sagova-Mareckova M."/>
            <person name="Sedlacek I."/>
            <person name="Provaznik J."/>
            <person name="Kralova S."/>
            <person name="Pavlinic D."/>
            <person name="Benes V."/>
            <person name="Kopecky J."/>
        </authorList>
    </citation>
    <scope>NUCLEOTIDE SEQUENCE [LARGE SCALE GENOMIC DNA]</scope>
    <source>
        <strain evidence="8 9">15Tr583</strain>
    </source>
</reference>
<dbReference type="Gene3D" id="1.10.10.60">
    <property type="entry name" value="Homeodomain-like"/>
    <property type="match status" value="1"/>
</dbReference>
<sequence length="229" mass="25166">MTRGSGGIKRSGQRGQPGIIREPAQQGISRRDVILTQAAALFADQGVTATTVRQIAEAAGVLSGSLYHHFQSKEEIAQEVVITYLDDLRGRYRALGQRDLDPLGRLRSLVLVSLEAVAEYPYAVAIYQNEAAVLRSIPRRAHITAVAAEIDQFWTSVITAGVDSGHIRSDVGPRLLRRLLRDAVWVSPRWYRPSPACPPAMLADDLLRVFLEGCSARDPRRLTSRVADG</sequence>
<dbReference type="InterPro" id="IPR001647">
    <property type="entry name" value="HTH_TetR"/>
</dbReference>
<evidence type="ECO:0000256" key="4">
    <source>
        <dbReference type="ARBA" id="ARBA00023163"/>
    </source>
</evidence>
<keyword evidence="4" id="KW-0804">Transcription</keyword>
<keyword evidence="2" id="KW-0805">Transcription regulation</keyword>
<dbReference type="Proteomes" id="UP000460272">
    <property type="component" value="Unassembled WGS sequence"/>
</dbReference>
<feature type="DNA-binding region" description="H-T-H motif" evidence="5">
    <location>
        <begin position="51"/>
        <end position="70"/>
    </location>
</feature>
<keyword evidence="1" id="KW-0678">Repressor</keyword>
<feature type="domain" description="HTH tetR-type" evidence="7">
    <location>
        <begin position="28"/>
        <end position="88"/>
    </location>
</feature>
<dbReference type="RefSeq" id="WP_145856843.1">
    <property type="nucleotide sequence ID" value="NZ_RPFW01000005.1"/>
</dbReference>
<dbReference type="PRINTS" id="PR00455">
    <property type="entry name" value="HTHTETR"/>
</dbReference>
<dbReference type="SUPFAM" id="SSF48498">
    <property type="entry name" value="Tetracyclin repressor-like, C-terminal domain"/>
    <property type="match status" value="1"/>
</dbReference>
<gene>
    <name evidence="8" type="ORF">EAS64_25155</name>
</gene>
<dbReference type="PANTHER" id="PTHR30055">
    <property type="entry name" value="HTH-TYPE TRANSCRIPTIONAL REGULATOR RUTR"/>
    <property type="match status" value="1"/>
</dbReference>
<evidence type="ECO:0000256" key="2">
    <source>
        <dbReference type="ARBA" id="ARBA00023015"/>
    </source>
</evidence>
<dbReference type="GO" id="GO:0000976">
    <property type="term" value="F:transcription cis-regulatory region binding"/>
    <property type="evidence" value="ECO:0007669"/>
    <property type="project" value="TreeGrafter"/>
</dbReference>
<dbReference type="EMBL" id="RPFW01000005">
    <property type="protein sequence ID" value="TVZ02129.1"/>
    <property type="molecule type" value="Genomic_DNA"/>
</dbReference>
<dbReference type="Pfam" id="PF00440">
    <property type="entry name" value="TetR_N"/>
    <property type="match status" value="1"/>
</dbReference>
<proteinExistence type="predicted"/>
<comment type="caution">
    <text evidence="8">The sequence shown here is derived from an EMBL/GenBank/DDBJ whole genome shotgun (WGS) entry which is preliminary data.</text>
</comment>
<dbReference type="InterPro" id="IPR050109">
    <property type="entry name" value="HTH-type_TetR-like_transc_reg"/>
</dbReference>
<organism evidence="8 9">
    <name type="scientific">Trebonia kvetii</name>
    <dbReference type="NCBI Taxonomy" id="2480626"/>
    <lineage>
        <taxon>Bacteria</taxon>
        <taxon>Bacillati</taxon>
        <taxon>Actinomycetota</taxon>
        <taxon>Actinomycetes</taxon>
        <taxon>Streptosporangiales</taxon>
        <taxon>Treboniaceae</taxon>
        <taxon>Trebonia</taxon>
    </lineage>
</organism>
<dbReference type="Gene3D" id="1.10.357.10">
    <property type="entry name" value="Tetracycline Repressor, domain 2"/>
    <property type="match status" value="1"/>
</dbReference>
<keyword evidence="9" id="KW-1185">Reference proteome</keyword>
<dbReference type="InterPro" id="IPR036271">
    <property type="entry name" value="Tet_transcr_reg_TetR-rel_C_sf"/>
</dbReference>
<evidence type="ECO:0000259" key="7">
    <source>
        <dbReference type="PROSITE" id="PS50977"/>
    </source>
</evidence>
<protein>
    <submittedName>
        <fullName evidence="8">TetR/AcrR family transcriptional regulator</fullName>
    </submittedName>
</protein>
<evidence type="ECO:0000256" key="1">
    <source>
        <dbReference type="ARBA" id="ARBA00022491"/>
    </source>
</evidence>
<dbReference type="Pfam" id="PF17932">
    <property type="entry name" value="TetR_C_24"/>
    <property type="match status" value="1"/>
</dbReference>
<dbReference type="AlphaFoldDB" id="A0A6P2BSP8"/>
<evidence type="ECO:0000256" key="5">
    <source>
        <dbReference type="PROSITE-ProRule" id="PRU00335"/>
    </source>
</evidence>
<dbReference type="InterPro" id="IPR009057">
    <property type="entry name" value="Homeodomain-like_sf"/>
</dbReference>